<accession>A0A0A2M562</accession>
<dbReference type="Proteomes" id="UP000030152">
    <property type="component" value="Unassembled WGS sequence"/>
</dbReference>
<dbReference type="InterPro" id="IPR011051">
    <property type="entry name" value="RmlC_Cupin_sf"/>
</dbReference>
<name>A0A0A2M562_9FLAO</name>
<dbReference type="RefSeq" id="WP_020213504.1">
    <property type="nucleotide sequence ID" value="NZ_JRLX01000005.1"/>
</dbReference>
<gene>
    <name evidence="2" type="ORF">Q765_07070</name>
</gene>
<dbReference type="EMBL" id="JRLX01000005">
    <property type="protein sequence ID" value="KGO87419.1"/>
    <property type="molecule type" value="Genomic_DNA"/>
</dbReference>
<evidence type="ECO:0000259" key="1">
    <source>
        <dbReference type="Pfam" id="PF17954"/>
    </source>
</evidence>
<dbReference type="InterPro" id="IPR041602">
    <property type="entry name" value="Quercetinase_C"/>
</dbReference>
<evidence type="ECO:0000313" key="2">
    <source>
        <dbReference type="EMBL" id="KGO87419.1"/>
    </source>
</evidence>
<organism evidence="2 3">
    <name type="scientific">Flavobacterium rivuli WB 3.3-2 = DSM 21788</name>
    <dbReference type="NCBI Taxonomy" id="1121895"/>
    <lineage>
        <taxon>Bacteria</taxon>
        <taxon>Pseudomonadati</taxon>
        <taxon>Bacteroidota</taxon>
        <taxon>Flavobacteriia</taxon>
        <taxon>Flavobacteriales</taxon>
        <taxon>Flavobacteriaceae</taxon>
        <taxon>Flavobacterium</taxon>
    </lineage>
</organism>
<dbReference type="PANTHER" id="PTHR43212">
    <property type="entry name" value="QUERCETIN 2,3-DIOXYGENASE"/>
    <property type="match status" value="1"/>
</dbReference>
<evidence type="ECO:0000313" key="3">
    <source>
        <dbReference type="Proteomes" id="UP000030152"/>
    </source>
</evidence>
<protein>
    <recommendedName>
        <fullName evidence="1">Quercetin 2,3-dioxygenase C-terminal cupin domain-containing protein</fullName>
    </recommendedName>
</protein>
<dbReference type="SUPFAM" id="SSF51182">
    <property type="entry name" value="RmlC-like cupins"/>
    <property type="match status" value="1"/>
</dbReference>
<dbReference type="InterPro" id="IPR012093">
    <property type="entry name" value="Pirin"/>
</dbReference>
<sequence length="231" mass="26082">MIHQTPAKIYKAHQRGLTESNRQRLYATFNFDNYQDKSRLPFGSLTVLNEETLAPNHSIARQPETNIVSLLIPLTGALKYSHSAEDDHTIVPGEIAVLPFNKTMITLTNPYEDVLINYLYITFSGNGQANESEIATVNFEERNTLHQFISQHNINGYMAIFDGRRETIYKLKDPANGLFLFVINGAFEVQGRLLEERDGLALWNTSEADMEALSENAIILVFEVPLIGFTS</sequence>
<dbReference type="AlphaFoldDB" id="A0A0A2M562"/>
<proteinExistence type="predicted"/>
<comment type="caution">
    <text evidence="2">The sequence shown here is derived from an EMBL/GenBank/DDBJ whole genome shotgun (WGS) entry which is preliminary data.</text>
</comment>
<reference evidence="2 3" key="1">
    <citation type="submission" date="2013-09" db="EMBL/GenBank/DDBJ databases">
        <authorList>
            <person name="Zeng Z."/>
            <person name="Chen C."/>
        </authorList>
    </citation>
    <scope>NUCLEOTIDE SEQUENCE [LARGE SCALE GENOMIC DNA]</scope>
    <source>
        <strain evidence="2 3">WB 3.3-2</strain>
    </source>
</reference>
<dbReference type="STRING" id="1121895.GCA_000378485_02339"/>
<dbReference type="OrthoDB" id="321327at2"/>
<dbReference type="PANTHER" id="PTHR43212:SF3">
    <property type="entry name" value="QUERCETIN 2,3-DIOXYGENASE"/>
    <property type="match status" value="1"/>
</dbReference>
<feature type="domain" description="Quercetin 2,3-dioxygenase C-terminal cupin" evidence="1">
    <location>
        <begin position="154"/>
        <end position="224"/>
    </location>
</feature>
<keyword evidence="3" id="KW-1185">Reference proteome</keyword>
<dbReference type="Gene3D" id="2.60.120.10">
    <property type="entry name" value="Jelly Rolls"/>
    <property type="match status" value="2"/>
</dbReference>
<dbReference type="eggNOG" id="COG1741">
    <property type="taxonomic scope" value="Bacteria"/>
</dbReference>
<dbReference type="Pfam" id="PF17954">
    <property type="entry name" value="Pirin_C_2"/>
    <property type="match status" value="1"/>
</dbReference>
<dbReference type="InterPro" id="IPR014710">
    <property type="entry name" value="RmlC-like_jellyroll"/>
</dbReference>